<dbReference type="Proteomes" id="UP000624709">
    <property type="component" value="Unassembled WGS sequence"/>
</dbReference>
<proteinExistence type="predicted"/>
<comment type="caution">
    <text evidence="1">The sequence shown here is derived from an EMBL/GenBank/DDBJ whole genome shotgun (WGS) entry which is preliminary data.</text>
</comment>
<sequence length="98" mass="11032">MTSIDEWPFAGDAPDTVVPTLLRIVEGRAEARFVGRSPEGTWFFGDGDEVEDEDITRVRLAVLVDRFPRLRELGDMGLGEKAWLTPEGTWSRWASDAH</sequence>
<protein>
    <submittedName>
        <fullName evidence="1">Uncharacterized protein</fullName>
    </submittedName>
</protein>
<keyword evidence="2" id="KW-1185">Reference proteome</keyword>
<evidence type="ECO:0000313" key="1">
    <source>
        <dbReference type="EMBL" id="GIE72406.1"/>
    </source>
</evidence>
<organism evidence="1 2">
    <name type="scientific">Actinoplanes palleronii</name>
    <dbReference type="NCBI Taxonomy" id="113570"/>
    <lineage>
        <taxon>Bacteria</taxon>
        <taxon>Bacillati</taxon>
        <taxon>Actinomycetota</taxon>
        <taxon>Actinomycetes</taxon>
        <taxon>Micromonosporales</taxon>
        <taxon>Micromonosporaceae</taxon>
        <taxon>Actinoplanes</taxon>
    </lineage>
</organism>
<reference evidence="1 2" key="1">
    <citation type="submission" date="2021-01" db="EMBL/GenBank/DDBJ databases">
        <title>Whole genome shotgun sequence of Actinoplanes palleronii NBRC 14916.</title>
        <authorList>
            <person name="Komaki H."/>
            <person name="Tamura T."/>
        </authorList>
    </citation>
    <scope>NUCLEOTIDE SEQUENCE [LARGE SCALE GENOMIC DNA]</scope>
    <source>
        <strain evidence="1 2">NBRC 14916</strain>
    </source>
</reference>
<gene>
    <name evidence="1" type="ORF">Apa02nite_085140</name>
</gene>
<accession>A0ABQ4BP01</accession>
<dbReference type="RefSeq" id="WP_203830117.1">
    <property type="nucleotide sequence ID" value="NZ_BAAATY010000052.1"/>
</dbReference>
<dbReference type="EMBL" id="BOMS01000143">
    <property type="protein sequence ID" value="GIE72406.1"/>
    <property type="molecule type" value="Genomic_DNA"/>
</dbReference>
<evidence type="ECO:0000313" key="2">
    <source>
        <dbReference type="Proteomes" id="UP000624709"/>
    </source>
</evidence>
<name>A0ABQ4BP01_9ACTN</name>